<gene>
    <name evidence="5" type="ORF">ACFQJ9_04955</name>
</gene>
<evidence type="ECO:0000313" key="5">
    <source>
        <dbReference type="EMBL" id="MFC7198774.1"/>
    </source>
</evidence>
<evidence type="ECO:0000256" key="2">
    <source>
        <dbReference type="PROSITE-ProRule" id="PRU00169"/>
    </source>
</evidence>
<accession>A0ABD5Z0T3</accession>
<feature type="domain" description="Response regulatory" evidence="4">
    <location>
        <begin position="31"/>
        <end position="141"/>
    </location>
</feature>
<dbReference type="Gene3D" id="3.40.50.2300">
    <property type="match status" value="1"/>
</dbReference>
<dbReference type="PROSITE" id="PS50110">
    <property type="entry name" value="RESPONSE_REGULATORY"/>
    <property type="match status" value="1"/>
</dbReference>
<dbReference type="InterPro" id="IPR001789">
    <property type="entry name" value="Sig_transdc_resp-reg_receiver"/>
</dbReference>
<sequence>MTPPHDADPDTGGVSVTDGEGAPVPDTTEYRVLVVDDEVAFARSVALWLDEEGFETIVATDGDEAVEQYGPHVDVVLLDRKMPGRTGEEALEAIREQEGNARVAMLTALEPDWDIVDAEFDLYLEKPVDREDVVEAVDRLLVRATYARELQALFAIGTKLGELRSQYPESELADDERFQRLEDEFDRVRAAAEPHVGDLDPDELAAYMQIVDESEYTDVDTT</sequence>
<feature type="modified residue" description="4-aspartylphosphate" evidence="2">
    <location>
        <position position="79"/>
    </location>
</feature>
<evidence type="ECO:0000256" key="1">
    <source>
        <dbReference type="ARBA" id="ARBA00022553"/>
    </source>
</evidence>
<evidence type="ECO:0000259" key="4">
    <source>
        <dbReference type="PROSITE" id="PS50110"/>
    </source>
</evidence>
<dbReference type="InterPro" id="IPR013971">
    <property type="entry name" value="HalX_domain"/>
</dbReference>
<name>A0ABD5Z0T3_9EURY</name>
<dbReference type="InterPro" id="IPR011006">
    <property type="entry name" value="CheY-like_superfamily"/>
</dbReference>
<dbReference type="RefSeq" id="WP_279528732.1">
    <property type="nucleotide sequence ID" value="NZ_CP122312.1"/>
</dbReference>
<dbReference type="SMART" id="SM00448">
    <property type="entry name" value="REC"/>
    <property type="match status" value="1"/>
</dbReference>
<evidence type="ECO:0000256" key="3">
    <source>
        <dbReference type="SAM" id="MobiDB-lite"/>
    </source>
</evidence>
<dbReference type="PANTHER" id="PTHR44591">
    <property type="entry name" value="STRESS RESPONSE REGULATOR PROTEIN 1"/>
    <property type="match status" value="1"/>
</dbReference>
<dbReference type="SUPFAM" id="SSF52172">
    <property type="entry name" value="CheY-like"/>
    <property type="match status" value="1"/>
</dbReference>
<organism evidence="5 6">
    <name type="scientific">Halospeciosus flavus</name>
    <dbReference type="NCBI Taxonomy" id="3032283"/>
    <lineage>
        <taxon>Archaea</taxon>
        <taxon>Methanobacteriati</taxon>
        <taxon>Methanobacteriota</taxon>
        <taxon>Stenosarchaea group</taxon>
        <taxon>Halobacteria</taxon>
        <taxon>Halobacteriales</taxon>
        <taxon>Halobacteriaceae</taxon>
        <taxon>Halospeciosus</taxon>
    </lineage>
</organism>
<keyword evidence="6" id="KW-1185">Reference proteome</keyword>
<feature type="region of interest" description="Disordered" evidence="3">
    <location>
        <begin position="1"/>
        <end position="25"/>
    </location>
</feature>
<comment type="caution">
    <text evidence="5">The sequence shown here is derived from an EMBL/GenBank/DDBJ whole genome shotgun (WGS) entry which is preliminary data.</text>
</comment>
<protein>
    <submittedName>
        <fullName evidence="5">Response regulator</fullName>
    </submittedName>
</protein>
<dbReference type="InterPro" id="IPR050595">
    <property type="entry name" value="Bact_response_regulator"/>
</dbReference>
<dbReference type="PANTHER" id="PTHR44591:SF3">
    <property type="entry name" value="RESPONSE REGULATORY DOMAIN-CONTAINING PROTEIN"/>
    <property type="match status" value="1"/>
</dbReference>
<dbReference type="Pfam" id="PF00072">
    <property type="entry name" value="Response_reg"/>
    <property type="match status" value="1"/>
</dbReference>
<keyword evidence="1 2" id="KW-0597">Phosphoprotein</keyword>
<dbReference type="Proteomes" id="UP001596447">
    <property type="component" value="Unassembled WGS sequence"/>
</dbReference>
<proteinExistence type="predicted"/>
<dbReference type="AlphaFoldDB" id="A0ABD5Z0T3"/>
<dbReference type="Pfam" id="PF08663">
    <property type="entry name" value="HalX"/>
    <property type="match status" value="1"/>
</dbReference>
<dbReference type="EMBL" id="JBHTAR010000011">
    <property type="protein sequence ID" value="MFC7198774.1"/>
    <property type="molecule type" value="Genomic_DNA"/>
</dbReference>
<reference evidence="5 6" key="1">
    <citation type="journal article" date="2019" name="Int. J. Syst. Evol. Microbiol.">
        <title>The Global Catalogue of Microorganisms (GCM) 10K type strain sequencing project: providing services to taxonomists for standard genome sequencing and annotation.</title>
        <authorList>
            <consortium name="The Broad Institute Genomics Platform"/>
            <consortium name="The Broad Institute Genome Sequencing Center for Infectious Disease"/>
            <person name="Wu L."/>
            <person name="Ma J."/>
        </authorList>
    </citation>
    <scope>NUCLEOTIDE SEQUENCE [LARGE SCALE GENOMIC DNA]</scope>
    <source>
        <strain evidence="5 6">XZGYJ-43</strain>
    </source>
</reference>
<evidence type="ECO:0000313" key="6">
    <source>
        <dbReference type="Proteomes" id="UP001596447"/>
    </source>
</evidence>